<comment type="caution">
    <text evidence="1">The sequence shown here is derived from an EMBL/GenBank/DDBJ whole genome shotgun (WGS) entry which is preliminary data.</text>
</comment>
<gene>
    <name evidence="1" type="ORF">EBBID32_6880</name>
</gene>
<proteinExistence type="predicted"/>
<name>N1ML61_9SPHN</name>
<reference evidence="1 2" key="1">
    <citation type="submission" date="2013-03" db="EMBL/GenBank/DDBJ databases">
        <authorList>
            <person name="Le V."/>
        </authorList>
    </citation>
    <scope>NUCLEOTIDE SEQUENCE [LARGE SCALE GENOMIC DNA]</scope>
    <source>
        <strain evidence="1 2">BiD32</strain>
    </source>
</reference>
<organism evidence="1 2">
    <name type="scientific">Sphingobium indicum BiD32</name>
    <dbReference type="NCBI Taxonomy" id="1301087"/>
    <lineage>
        <taxon>Bacteria</taxon>
        <taxon>Pseudomonadati</taxon>
        <taxon>Pseudomonadota</taxon>
        <taxon>Alphaproteobacteria</taxon>
        <taxon>Sphingomonadales</taxon>
        <taxon>Sphingomonadaceae</taxon>
        <taxon>Sphingobium</taxon>
    </lineage>
</organism>
<dbReference type="AlphaFoldDB" id="N1ML61"/>
<evidence type="ECO:0000313" key="2">
    <source>
        <dbReference type="Proteomes" id="UP000013201"/>
    </source>
</evidence>
<evidence type="ECO:0000313" key="1">
    <source>
        <dbReference type="EMBL" id="CCW16352.1"/>
    </source>
</evidence>
<dbReference type="Proteomes" id="UP000013201">
    <property type="component" value="Unassembled WGS sequence"/>
</dbReference>
<accession>N1ML61</accession>
<dbReference type="EMBL" id="CAVK010000037">
    <property type="protein sequence ID" value="CCW16352.1"/>
    <property type="molecule type" value="Genomic_DNA"/>
</dbReference>
<protein>
    <submittedName>
        <fullName evidence="1">Uncharacterized protein</fullName>
    </submittedName>
</protein>
<sequence>MSTGVKDREATAQRRWGKRFSLALHEAEGRALRPARQRKWWGPVVLEAGADPVPHLDLL</sequence>
<reference evidence="2" key="2">
    <citation type="submission" date="2013-04" db="EMBL/GenBank/DDBJ databases">
        <title>Bisphenol A degrading Sphingobium sp. strain BiD32.</title>
        <authorList>
            <person name="Nielsen J.L."/>
            <person name="Zhou N.A."/>
            <person name="Kjeldal H."/>
        </authorList>
    </citation>
    <scope>NUCLEOTIDE SEQUENCE [LARGE SCALE GENOMIC DNA]</scope>
    <source>
        <strain evidence="2">BiD32</strain>
    </source>
</reference>
<keyword evidence="2" id="KW-1185">Reference proteome</keyword>